<dbReference type="GeneID" id="25308351"/>
<dbReference type="EMBL" id="KN846973">
    <property type="protein sequence ID" value="KIW79021.1"/>
    <property type="molecule type" value="Genomic_DNA"/>
</dbReference>
<dbReference type="Proteomes" id="UP000053029">
    <property type="component" value="Unassembled WGS sequence"/>
</dbReference>
<dbReference type="InterPro" id="IPR027417">
    <property type="entry name" value="P-loop_NTPase"/>
</dbReference>
<dbReference type="SUPFAM" id="SSF53167">
    <property type="entry name" value="Purine and uridine phosphorylases"/>
    <property type="match status" value="1"/>
</dbReference>
<dbReference type="Pfam" id="PF13374">
    <property type="entry name" value="TPR_10"/>
    <property type="match status" value="2"/>
</dbReference>
<reference evidence="2 3" key="1">
    <citation type="submission" date="2015-01" db="EMBL/GenBank/DDBJ databases">
        <title>The Genome Sequence of Fonsecaea pedrosoi CBS 271.37.</title>
        <authorList>
            <consortium name="The Broad Institute Genomics Platform"/>
            <person name="Cuomo C."/>
            <person name="de Hoog S."/>
            <person name="Gorbushina A."/>
            <person name="Stielow B."/>
            <person name="Teixiera M."/>
            <person name="Abouelleil A."/>
            <person name="Chapman S.B."/>
            <person name="Priest M."/>
            <person name="Young S.K."/>
            <person name="Wortman J."/>
            <person name="Nusbaum C."/>
            <person name="Birren B."/>
        </authorList>
    </citation>
    <scope>NUCLEOTIDE SEQUENCE [LARGE SCALE GENOMIC DNA]</scope>
    <source>
        <strain evidence="2 3">CBS 271.37</strain>
    </source>
</reference>
<dbReference type="Gene3D" id="1.25.40.10">
    <property type="entry name" value="Tetratricopeptide repeat domain"/>
    <property type="match status" value="2"/>
</dbReference>
<dbReference type="PANTHER" id="PTHR46082:SF6">
    <property type="entry name" value="AAA+ ATPASE DOMAIN-CONTAINING PROTEIN-RELATED"/>
    <property type="match status" value="1"/>
</dbReference>
<dbReference type="Gene3D" id="3.40.50.1580">
    <property type="entry name" value="Nucleoside phosphorylase domain"/>
    <property type="match status" value="1"/>
</dbReference>
<dbReference type="RefSeq" id="XP_013282829.1">
    <property type="nucleotide sequence ID" value="XM_013427375.1"/>
</dbReference>
<dbReference type="InterPro" id="IPR011990">
    <property type="entry name" value="TPR-like_helical_dom_sf"/>
</dbReference>
<dbReference type="SUPFAM" id="SSF52540">
    <property type="entry name" value="P-loop containing nucleoside triphosphate hydrolases"/>
    <property type="match status" value="1"/>
</dbReference>
<dbReference type="AlphaFoldDB" id="A0A0D2DMY9"/>
<protein>
    <recommendedName>
        <fullName evidence="1">Nucleoside phosphorylase domain-containing protein</fullName>
    </recommendedName>
</protein>
<dbReference type="GO" id="GO:0009116">
    <property type="term" value="P:nucleoside metabolic process"/>
    <property type="evidence" value="ECO:0007669"/>
    <property type="project" value="InterPro"/>
</dbReference>
<proteinExistence type="predicted"/>
<dbReference type="Gene3D" id="3.40.50.300">
    <property type="entry name" value="P-loop containing nucleotide triphosphate hydrolases"/>
    <property type="match status" value="1"/>
</dbReference>
<dbReference type="InterPro" id="IPR035994">
    <property type="entry name" value="Nucleoside_phosphorylase_sf"/>
</dbReference>
<organism evidence="2 3">
    <name type="scientific">Fonsecaea pedrosoi CBS 271.37</name>
    <dbReference type="NCBI Taxonomy" id="1442368"/>
    <lineage>
        <taxon>Eukaryota</taxon>
        <taxon>Fungi</taxon>
        <taxon>Dikarya</taxon>
        <taxon>Ascomycota</taxon>
        <taxon>Pezizomycotina</taxon>
        <taxon>Eurotiomycetes</taxon>
        <taxon>Chaetothyriomycetidae</taxon>
        <taxon>Chaetothyriales</taxon>
        <taxon>Herpotrichiellaceae</taxon>
        <taxon>Fonsecaea</taxon>
    </lineage>
</organism>
<keyword evidence="3" id="KW-1185">Reference proteome</keyword>
<dbReference type="Pfam" id="PF13424">
    <property type="entry name" value="TPR_12"/>
    <property type="match status" value="1"/>
</dbReference>
<dbReference type="PANTHER" id="PTHR46082">
    <property type="entry name" value="ATP/GTP-BINDING PROTEIN-RELATED"/>
    <property type="match status" value="1"/>
</dbReference>
<dbReference type="InterPro" id="IPR000845">
    <property type="entry name" value="Nucleoside_phosphorylase_d"/>
</dbReference>
<dbReference type="GO" id="GO:0043531">
    <property type="term" value="F:ADP binding"/>
    <property type="evidence" value="ECO:0007669"/>
    <property type="project" value="InterPro"/>
</dbReference>
<dbReference type="SUPFAM" id="SSF48452">
    <property type="entry name" value="TPR-like"/>
    <property type="match status" value="1"/>
</dbReference>
<name>A0A0D2DMY9_9EURO</name>
<dbReference type="InterPro" id="IPR053137">
    <property type="entry name" value="NLR-like"/>
</dbReference>
<dbReference type="OrthoDB" id="4150231at2759"/>
<evidence type="ECO:0000313" key="2">
    <source>
        <dbReference type="EMBL" id="KIW79021.1"/>
    </source>
</evidence>
<dbReference type="VEuPathDB" id="FungiDB:Z517_08861"/>
<feature type="domain" description="Nucleoside phosphorylase" evidence="1">
    <location>
        <begin position="18"/>
        <end position="154"/>
    </location>
</feature>
<gene>
    <name evidence="2" type="ORF">Z517_08861</name>
</gene>
<evidence type="ECO:0000259" key="1">
    <source>
        <dbReference type="Pfam" id="PF01048"/>
    </source>
</evidence>
<dbReference type="GO" id="GO:0003824">
    <property type="term" value="F:catalytic activity"/>
    <property type="evidence" value="ECO:0007669"/>
    <property type="project" value="InterPro"/>
</dbReference>
<dbReference type="Pfam" id="PF01048">
    <property type="entry name" value="PNP_UDP_1"/>
    <property type="match status" value="1"/>
</dbReference>
<accession>A0A0D2DMY9</accession>
<dbReference type="STRING" id="1442368.A0A0D2DMY9"/>
<evidence type="ECO:0000313" key="3">
    <source>
        <dbReference type="Proteomes" id="UP000053029"/>
    </source>
</evidence>
<sequence length="1096" mass="121661">MNPDVRPPRPRSRDDFEIAIICALVLERNAVEALLEEEYETHGFSYGKAAGDLNAYTTGRLGNQHVVLTYMPSMGIASSAAVAANLCNSFRGIRLAITTGICGGAPKAPDGAEILLGDVIVSMSVIQIDFGRQYPNTFVRKKEIDDTLGRANPEIRAYIGKTSGHLVQERLREKIAIFSAHISATKGFSGFVYPGPENDRLYPADYRHKHRTQNCSTCGHCVEPDDGVCEAALQSSCTALGCESDLVDGRTRLERALGVSPDGRRMTSAAIQDARKPAIHTGRIASSNTVMKSGMHRDRVVAEEKVLGFEMESAGSWEYVPTIAIKGVCDYATAAACTKAMLEEWRSVQSPPRDPDEQTHRGSVLITHPVHWTITRSANTLFVGRNDVIEELDTIIREAIKNPEPKTQCRIVISAMGGQGKSEVCLQLAQRVRTLFWGVFWVEVSTKSSAENGFLDIAKRVNPPAQTWEHGRQGLANVQQPWILVLDNADDPVIDYSEYFPPGPSGVVVLTSRNHEFQQYATARHIDLEGLPVADARELLLKAARLQGDERPNLTADANKVAELLHLHPFALIQAGTYVARGHCTLAEYPEVYARQRKKLLTFRSMQARSRYRDVYTAFEASIETLRSISEVSAHDALELLPMLAVCGANRIPLELFRVGWKGAQHFISRNACDLSSPSRSLTQWHVSRFPLFVQVGVEEWDPFRLMEALQMLKALGLVSVEESNEGDRSVSMHPLVHAWARDRQSDQQRHESWLKMSCLIAVASVDNDFWSMSAQRLQAHLQAVILWPMQSIFGGDPASLIVDVLSQIGIICHILGDDKQLALILERLFTHLNLDPSKVNEQWVNIYELKAVNLISSGGFDEAIALLTQVVEMKTGTLAKEDPGRLHSMYLLALAYKGDGRVMEALTLLEQVVEIESHTRPETDPTRLPPMNALVLVYQDVGRAQEALSLLEKVVEIDSHQIVAGHPARLYPMHAPAMVYLLDRQPDKAIPLLEHVVETRRHTLTDEHPARLASMHEQGRAYRERGQLNEAVALLEEVVSTEKRTRAPEDPVRLNSMAELGKAYMANGQFNEALVLLDQVVDVVISGAEHSLSKI</sequence>
<dbReference type="HOGENOM" id="CLU_000288_125_3_1"/>